<feature type="domain" description="DUF547" evidence="3">
    <location>
        <begin position="450"/>
        <end position="581"/>
    </location>
</feature>
<protein>
    <submittedName>
        <fullName evidence="5">Uncharacterized protein</fullName>
    </submittedName>
</protein>
<dbReference type="EMBL" id="JABFUD020000023">
    <property type="protein sequence ID" value="KAI5060910.1"/>
    <property type="molecule type" value="Genomic_DNA"/>
</dbReference>
<dbReference type="InterPro" id="IPR025757">
    <property type="entry name" value="MIP1_Leuzipper"/>
</dbReference>
<dbReference type="AlphaFoldDB" id="A0A9D4Z4H8"/>
<feature type="compositionally biased region" description="Low complexity" evidence="2">
    <location>
        <begin position="363"/>
        <end position="377"/>
    </location>
</feature>
<proteinExistence type="predicted"/>
<sequence>MQKAYNSNTDLRLDEMFCQSEAYAGHSSHPSVIQLRRSSAHEKILQKKKSFDIQANSPFADEYSERKRAQEYEDDSAERHEDDNNTVDFLKWQRHQLERDVFGLQSKLQQEVDLHYALENAFRPEAGGVPGFCNLPAHAKKLVSEVAMLEVAISSLEEQIASLNFQLGYEQRQRQLAEGTLVKIPFQSQEVQIREPNCYQSFSKPPPYCVSPKALPNVVSPRLFNVSSPCKNTYIHQPVGNFRSPVKQGSLQDSPIGVATGPQLDNLVEDVKVGYKHFWEQSGFFSPEKLNSQSTGSSCGQLSNEIIQPMNVKHTWHYPNKLSEEMVKCMVSIYRHLSDSIDGIPSSKRVASPTSPHGNTAFSSVSSISESSSTTRSPPIDSRNKDFGSDKSFDPYKFPEKIAWSDIGAYSSSVQVSEMSVGKEQLDYAAEALRMFRSLVEQLSRVNPGSMKHNEKLAFWINVYNALMMHAYLAYGVPKNDFKFFSLMQKAAYTVGGHSFNAVVIEHLLLKAKAQWYRPQIALLLAHQKLKLREEVSTFAIDHVEPLVAFSLSFGASSSPAVRVYTAENIHSELQSALQDYTRAAVGVSTRGKLLIPKLLFDFGVDSVEQGDILDWICQFLPCEQSNLILNCLNHRQHKSISSKHLSVVPFDFRFRLHQVMSNVHCRARAV</sequence>
<evidence type="ECO:0000259" key="3">
    <source>
        <dbReference type="Pfam" id="PF04784"/>
    </source>
</evidence>
<evidence type="ECO:0000259" key="4">
    <source>
        <dbReference type="Pfam" id="PF14389"/>
    </source>
</evidence>
<feature type="domain" description="Ternary complex factor MIP1 leucine-zipper" evidence="4">
    <location>
        <begin position="91"/>
        <end position="168"/>
    </location>
</feature>
<evidence type="ECO:0000313" key="5">
    <source>
        <dbReference type="EMBL" id="KAI5060910.1"/>
    </source>
</evidence>
<reference evidence="5" key="1">
    <citation type="submission" date="2021-01" db="EMBL/GenBank/DDBJ databases">
        <title>Adiantum capillus-veneris genome.</title>
        <authorList>
            <person name="Fang Y."/>
            <person name="Liao Q."/>
        </authorList>
    </citation>
    <scope>NUCLEOTIDE SEQUENCE</scope>
    <source>
        <strain evidence="5">H3</strain>
        <tissue evidence="5">Leaf</tissue>
    </source>
</reference>
<dbReference type="PANTHER" id="PTHR23054:SF53">
    <property type="entry name" value="OS06G0704100 PROTEIN"/>
    <property type="match status" value="1"/>
</dbReference>
<evidence type="ECO:0000256" key="1">
    <source>
        <dbReference type="SAM" id="Coils"/>
    </source>
</evidence>
<feature type="coiled-coil region" evidence="1">
    <location>
        <begin position="139"/>
        <end position="166"/>
    </location>
</feature>
<evidence type="ECO:0000313" key="6">
    <source>
        <dbReference type="Proteomes" id="UP000886520"/>
    </source>
</evidence>
<name>A0A9D4Z4H8_ADICA</name>
<feature type="region of interest" description="Disordered" evidence="2">
    <location>
        <begin position="347"/>
        <end position="388"/>
    </location>
</feature>
<comment type="caution">
    <text evidence="5">The sequence shown here is derived from an EMBL/GenBank/DDBJ whole genome shotgun (WGS) entry which is preliminary data.</text>
</comment>
<dbReference type="PANTHER" id="PTHR23054">
    <property type="entry name" value="TERNARY COMPLEX FACTOR MIP1, LEUCINE-ZIPPER-RELATED"/>
    <property type="match status" value="1"/>
</dbReference>
<accession>A0A9D4Z4H8</accession>
<keyword evidence="1" id="KW-0175">Coiled coil</keyword>
<gene>
    <name evidence="5" type="ORF">GOP47_0023415</name>
</gene>
<evidence type="ECO:0000256" key="2">
    <source>
        <dbReference type="SAM" id="MobiDB-lite"/>
    </source>
</evidence>
<dbReference type="InterPro" id="IPR006869">
    <property type="entry name" value="DUF547"/>
</dbReference>
<dbReference type="OrthoDB" id="418495at2759"/>
<feature type="compositionally biased region" description="Basic and acidic residues" evidence="2">
    <location>
        <begin position="63"/>
        <end position="82"/>
    </location>
</feature>
<dbReference type="Pfam" id="PF04784">
    <property type="entry name" value="DUF547"/>
    <property type="match status" value="1"/>
</dbReference>
<feature type="region of interest" description="Disordered" evidence="2">
    <location>
        <begin position="62"/>
        <end position="82"/>
    </location>
</feature>
<organism evidence="5 6">
    <name type="scientific">Adiantum capillus-veneris</name>
    <name type="common">Maidenhair fern</name>
    <dbReference type="NCBI Taxonomy" id="13818"/>
    <lineage>
        <taxon>Eukaryota</taxon>
        <taxon>Viridiplantae</taxon>
        <taxon>Streptophyta</taxon>
        <taxon>Embryophyta</taxon>
        <taxon>Tracheophyta</taxon>
        <taxon>Polypodiopsida</taxon>
        <taxon>Polypodiidae</taxon>
        <taxon>Polypodiales</taxon>
        <taxon>Pteridineae</taxon>
        <taxon>Pteridaceae</taxon>
        <taxon>Vittarioideae</taxon>
        <taxon>Adiantum</taxon>
    </lineage>
</organism>
<keyword evidence="6" id="KW-1185">Reference proteome</keyword>
<dbReference type="Pfam" id="PF14389">
    <property type="entry name" value="Lzipper-MIP1"/>
    <property type="match status" value="1"/>
</dbReference>
<dbReference type="Proteomes" id="UP000886520">
    <property type="component" value="Chromosome 23"/>
</dbReference>
<feature type="compositionally biased region" description="Polar residues" evidence="2">
    <location>
        <begin position="352"/>
        <end position="362"/>
    </location>
</feature>